<organism evidence="2 3">
    <name type="scientific">Cylicostephanus goldi</name>
    <name type="common">Nematode worm</name>
    <dbReference type="NCBI Taxonomy" id="71465"/>
    <lineage>
        <taxon>Eukaryota</taxon>
        <taxon>Metazoa</taxon>
        <taxon>Ecdysozoa</taxon>
        <taxon>Nematoda</taxon>
        <taxon>Chromadorea</taxon>
        <taxon>Rhabditida</taxon>
        <taxon>Rhabditina</taxon>
        <taxon>Rhabditomorpha</taxon>
        <taxon>Strongyloidea</taxon>
        <taxon>Strongylidae</taxon>
        <taxon>Cylicostephanus</taxon>
    </lineage>
</organism>
<sequence length="90" mass="10280">MSTPEELESEATVESYEKKEDMNESVEPQRGEEIEENIVHNTEKAPTVEEEEQEQNQLEDPEKLIETSEALQESTSEDPVVGEQEEQGDQ</sequence>
<proteinExistence type="predicted"/>
<feature type="compositionally biased region" description="Acidic residues" evidence="1">
    <location>
        <begin position="48"/>
        <end position="59"/>
    </location>
</feature>
<accession>A0A3P7ML97</accession>
<reference evidence="2 3" key="1">
    <citation type="submission" date="2018-11" db="EMBL/GenBank/DDBJ databases">
        <authorList>
            <consortium name="Pathogen Informatics"/>
        </authorList>
    </citation>
    <scope>NUCLEOTIDE SEQUENCE [LARGE SCALE GENOMIC DNA]</scope>
</reference>
<gene>
    <name evidence="2" type="ORF">CGOC_LOCUS11532</name>
</gene>
<name>A0A3P7ML97_CYLGO</name>
<dbReference type="EMBL" id="UYRV01116916">
    <property type="protein sequence ID" value="VDN30375.1"/>
    <property type="molecule type" value="Genomic_DNA"/>
</dbReference>
<feature type="region of interest" description="Disordered" evidence="1">
    <location>
        <begin position="1"/>
        <end position="90"/>
    </location>
</feature>
<dbReference type="Proteomes" id="UP000271889">
    <property type="component" value="Unassembled WGS sequence"/>
</dbReference>
<evidence type="ECO:0000313" key="3">
    <source>
        <dbReference type="Proteomes" id="UP000271889"/>
    </source>
</evidence>
<feature type="non-terminal residue" evidence="2">
    <location>
        <position position="90"/>
    </location>
</feature>
<evidence type="ECO:0000313" key="2">
    <source>
        <dbReference type="EMBL" id="VDN30375.1"/>
    </source>
</evidence>
<evidence type="ECO:0000256" key="1">
    <source>
        <dbReference type="SAM" id="MobiDB-lite"/>
    </source>
</evidence>
<feature type="compositionally biased region" description="Basic and acidic residues" evidence="1">
    <location>
        <begin position="15"/>
        <end position="47"/>
    </location>
</feature>
<dbReference type="AlphaFoldDB" id="A0A3P7ML97"/>
<keyword evidence="3" id="KW-1185">Reference proteome</keyword>
<feature type="compositionally biased region" description="Acidic residues" evidence="1">
    <location>
        <begin position="1"/>
        <end position="11"/>
    </location>
</feature>
<protein>
    <submittedName>
        <fullName evidence="2">Uncharacterized protein</fullName>
    </submittedName>
</protein>